<protein>
    <submittedName>
        <fullName evidence="1">Uncharacterized protein</fullName>
    </submittedName>
</protein>
<gene>
    <name evidence="1" type="ORF">NRB20_58260</name>
</gene>
<sequence length="133" mass="14738">MTPEGERFVGQVLRPDWWSVRSIPDGAVRAMQYPAARELLGVEVKPGDRLALRTYAAGVRASLSVTPRRARYVRQARYEMEEPLPNRGRRLSKAVARVRPCGRGVTSGRGYRRGGVVSVVVGWQIFGGSEGEL</sequence>
<reference evidence="1 2" key="1">
    <citation type="submission" date="2019-10" db="EMBL/GenBank/DDBJ databases">
        <title>Nocardia macrotermitis sp. nov. and Nocardia aurantia sp. nov., isolated from the gut of fungus growing-termite Macrotermes natalensis.</title>
        <authorList>
            <person name="Benndorf R."/>
            <person name="Schwitalla J."/>
            <person name="Martin K."/>
            <person name="De Beer W."/>
            <person name="Kaster A.-K."/>
            <person name="Vollmers J."/>
            <person name="Poulsen M."/>
            <person name="Beemelmanns C."/>
        </authorList>
    </citation>
    <scope>NUCLEOTIDE SEQUENCE [LARGE SCALE GENOMIC DNA]</scope>
    <source>
        <strain evidence="1 2">RB20</strain>
    </source>
</reference>
<dbReference type="Proteomes" id="UP000438448">
    <property type="component" value="Unassembled WGS sequence"/>
</dbReference>
<name>A0A7K0DCU3_9NOCA</name>
<dbReference type="AlphaFoldDB" id="A0A7K0DCU3"/>
<comment type="caution">
    <text evidence="1">The sequence shown here is derived from an EMBL/GenBank/DDBJ whole genome shotgun (WGS) entry which is preliminary data.</text>
</comment>
<dbReference type="EMBL" id="WEGK01000014">
    <property type="protein sequence ID" value="MQY22704.1"/>
    <property type="molecule type" value="Genomic_DNA"/>
</dbReference>
<evidence type="ECO:0000313" key="1">
    <source>
        <dbReference type="EMBL" id="MQY22704.1"/>
    </source>
</evidence>
<organism evidence="1 2">
    <name type="scientific">Nocardia macrotermitis</name>
    <dbReference type="NCBI Taxonomy" id="2585198"/>
    <lineage>
        <taxon>Bacteria</taxon>
        <taxon>Bacillati</taxon>
        <taxon>Actinomycetota</taxon>
        <taxon>Actinomycetes</taxon>
        <taxon>Mycobacteriales</taxon>
        <taxon>Nocardiaceae</taxon>
        <taxon>Nocardia</taxon>
    </lineage>
</organism>
<evidence type="ECO:0000313" key="2">
    <source>
        <dbReference type="Proteomes" id="UP000438448"/>
    </source>
</evidence>
<accession>A0A7K0DCU3</accession>
<proteinExistence type="predicted"/>
<keyword evidence="2" id="KW-1185">Reference proteome</keyword>